<evidence type="ECO:0000256" key="3">
    <source>
        <dbReference type="ARBA" id="ARBA00022525"/>
    </source>
</evidence>
<dbReference type="SUPFAM" id="SSF56574">
    <property type="entry name" value="Serpins"/>
    <property type="match status" value="1"/>
</dbReference>
<organism evidence="13 14">
    <name type="scientific">Eublepharis macularius</name>
    <name type="common">Leopard gecko</name>
    <name type="synonym">Cyrtodactylus macularius</name>
    <dbReference type="NCBI Taxonomy" id="481883"/>
    <lineage>
        <taxon>Eukaryota</taxon>
        <taxon>Metazoa</taxon>
        <taxon>Chordata</taxon>
        <taxon>Craniata</taxon>
        <taxon>Vertebrata</taxon>
        <taxon>Euteleostomi</taxon>
        <taxon>Lepidosauria</taxon>
        <taxon>Squamata</taxon>
        <taxon>Bifurcata</taxon>
        <taxon>Gekkota</taxon>
        <taxon>Eublepharidae</taxon>
        <taxon>Eublepharinae</taxon>
        <taxon>Eublepharis</taxon>
    </lineage>
</organism>
<name>A0AA97IYT3_EUBMA</name>
<comment type="function">
    <text evidence="6">Major thyroid hormone transport protein in serum.</text>
</comment>
<evidence type="ECO:0000256" key="5">
    <source>
        <dbReference type="ARBA" id="ARBA00023180"/>
    </source>
</evidence>
<evidence type="ECO:0000313" key="14">
    <source>
        <dbReference type="RefSeq" id="XP_054828143.1"/>
    </source>
</evidence>
<dbReference type="KEGG" id="emc:129324775"/>
<comment type="similarity">
    <text evidence="2 10">Belongs to the serpin family.</text>
</comment>
<keyword evidence="5" id="KW-0325">Glycoprotein</keyword>
<gene>
    <name evidence="14" type="primary">LOC129324775</name>
</gene>
<evidence type="ECO:0000256" key="8">
    <source>
        <dbReference type="ARBA" id="ARBA00042967"/>
    </source>
</evidence>
<dbReference type="InterPro" id="IPR042178">
    <property type="entry name" value="Serpin_sf_1"/>
</dbReference>
<dbReference type="PANTHER" id="PTHR11461">
    <property type="entry name" value="SERINE PROTEASE INHIBITOR, SERPIN"/>
    <property type="match status" value="1"/>
</dbReference>
<evidence type="ECO:0000256" key="6">
    <source>
        <dbReference type="ARBA" id="ARBA00037352"/>
    </source>
</evidence>
<dbReference type="InterPro" id="IPR042185">
    <property type="entry name" value="Serpin_sf_2"/>
</dbReference>
<dbReference type="InterPro" id="IPR023796">
    <property type="entry name" value="Serpin_dom"/>
</dbReference>
<dbReference type="Pfam" id="PF00079">
    <property type="entry name" value="Serpin"/>
    <property type="match status" value="1"/>
</dbReference>
<dbReference type="InterPro" id="IPR000215">
    <property type="entry name" value="Serpin_fam"/>
</dbReference>
<keyword evidence="13" id="KW-1185">Reference proteome</keyword>
<keyword evidence="3" id="KW-0964">Secreted</keyword>
<dbReference type="Gene3D" id="2.10.310.10">
    <property type="entry name" value="Serpins superfamily"/>
    <property type="match status" value="1"/>
</dbReference>
<feature type="domain" description="Serpin" evidence="12">
    <location>
        <begin position="73"/>
        <end position="435"/>
    </location>
</feature>
<evidence type="ECO:0000256" key="10">
    <source>
        <dbReference type="RuleBase" id="RU000411"/>
    </source>
</evidence>
<dbReference type="FunFam" id="2.30.39.10:FF:000003">
    <property type="entry name" value="alpha-1-antitrypsin isoform X1"/>
    <property type="match status" value="1"/>
</dbReference>
<keyword evidence="4 11" id="KW-0732">Signal</keyword>
<evidence type="ECO:0000313" key="13">
    <source>
        <dbReference type="Proteomes" id="UP001190640"/>
    </source>
</evidence>
<evidence type="ECO:0000256" key="2">
    <source>
        <dbReference type="ARBA" id="ARBA00009500"/>
    </source>
</evidence>
<dbReference type="GeneID" id="129324775"/>
<proteinExistence type="inferred from homology"/>
<dbReference type="Proteomes" id="UP001190640">
    <property type="component" value="Chromosome 2"/>
</dbReference>
<sequence>MRRRKMKPIVLQFFVSGILANNVFPPSSGNQYYNNNCDHLQYPLERNRPNQPSQGRGQNRNEIVVDSNSKFAFRFLKLASSSGDQRDNLGKKNLVFSPMCISSGFAMLALGARSHTLDQILKGLTFKPTEIAERNIHEGFHDLIYMLNSEDSGLHMEMGSCLFVQNKLHPQPDFLYGLKNIYRGDIYMENFKNTAETMQHINSYVERKTHGKISKLVDRVDPITEILMVSYFYIKAKWKKPFNPKYTVLREFYVDPYTVVKVPTMFQMGMFENGRDDQRACTVLKMPYEGHADAYFILPDKGEMDRVIRSLSNEAVQAWKRILFKSSVNVYIPKCTAKGEVNLKDIVYSMGMVDVFTEKADLSGITGQPQHRLSGAMHKAVMIIDEKGTEASAASAMDLVPMSMPTIIKINRAFLVIVVDEMTHCITFMAKISNPAES</sequence>
<dbReference type="SMART" id="SM00093">
    <property type="entry name" value="SERPIN"/>
    <property type="match status" value="1"/>
</dbReference>
<dbReference type="InterPro" id="IPR036186">
    <property type="entry name" value="Serpin_sf"/>
</dbReference>
<dbReference type="PANTHER" id="PTHR11461:SF375">
    <property type="entry name" value="THYROXINE-BINDING GLOBULIN"/>
    <property type="match status" value="1"/>
</dbReference>
<evidence type="ECO:0000256" key="4">
    <source>
        <dbReference type="ARBA" id="ARBA00022729"/>
    </source>
</evidence>
<dbReference type="AlphaFoldDB" id="A0AA97IYT3"/>
<protein>
    <recommendedName>
        <fullName evidence="7">Thyroxine-binding globulin</fullName>
    </recommendedName>
    <alternativeName>
        <fullName evidence="9">Serpin A7</fullName>
    </alternativeName>
    <alternativeName>
        <fullName evidence="8">T4-binding globulin</fullName>
    </alternativeName>
</protein>
<dbReference type="RefSeq" id="XP_054828143.1">
    <property type="nucleotide sequence ID" value="XM_054972168.1"/>
</dbReference>
<comment type="subcellular location">
    <subcellularLocation>
        <location evidence="1">Secreted</location>
    </subcellularLocation>
</comment>
<accession>A0AA97IYT3</accession>
<dbReference type="GO" id="GO:0005615">
    <property type="term" value="C:extracellular space"/>
    <property type="evidence" value="ECO:0007669"/>
    <property type="project" value="InterPro"/>
</dbReference>
<evidence type="ECO:0000256" key="11">
    <source>
        <dbReference type="SAM" id="SignalP"/>
    </source>
</evidence>
<dbReference type="Gene3D" id="2.30.39.10">
    <property type="entry name" value="Alpha-1-antitrypsin, domain 1"/>
    <property type="match status" value="1"/>
</dbReference>
<evidence type="ECO:0000256" key="1">
    <source>
        <dbReference type="ARBA" id="ARBA00004613"/>
    </source>
</evidence>
<dbReference type="FunFam" id="3.30.497.10:FF:000001">
    <property type="entry name" value="Serine protease inhibitor"/>
    <property type="match status" value="1"/>
</dbReference>
<evidence type="ECO:0000256" key="9">
    <source>
        <dbReference type="ARBA" id="ARBA00043177"/>
    </source>
</evidence>
<evidence type="ECO:0000259" key="12">
    <source>
        <dbReference type="SMART" id="SM00093"/>
    </source>
</evidence>
<dbReference type="Gene3D" id="3.30.497.10">
    <property type="entry name" value="Antithrombin, subunit I, domain 2"/>
    <property type="match status" value="1"/>
</dbReference>
<dbReference type="GO" id="GO:0004867">
    <property type="term" value="F:serine-type endopeptidase inhibitor activity"/>
    <property type="evidence" value="ECO:0007669"/>
    <property type="project" value="InterPro"/>
</dbReference>
<reference evidence="14" key="1">
    <citation type="submission" date="2025-08" db="UniProtKB">
        <authorList>
            <consortium name="RefSeq"/>
        </authorList>
    </citation>
    <scope>IDENTIFICATION</scope>
    <source>
        <tissue evidence="14">Blood</tissue>
    </source>
</reference>
<evidence type="ECO:0000256" key="7">
    <source>
        <dbReference type="ARBA" id="ARBA00039512"/>
    </source>
</evidence>
<feature type="signal peptide" evidence="11">
    <location>
        <begin position="1"/>
        <end position="20"/>
    </location>
</feature>
<feature type="chain" id="PRO_5041732918" description="Thyroxine-binding globulin" evidence="11">
    <location>
        <begin position="21"/>
        <end position="438"/>
    </location>
</feature>